<keyword evidence="4 5" id="KW-0472">Membrane</keyword>
<dbReference type="GeneID" id="20306921"/>
<gene>
    <name evidence="7" type="ORF">HMPREF1120_02282</name>
</gene>
<dbReference type="GO" id="GO:0016020">
    <property type="term" value="C:membrane"/>
    <property type="evidence" value="ECO:0007669"/>
    <property type="project" value="UniProtKB-SubCell"/>
</dbReference>
<keyword evidence="8" id="KW-1185">Reference proteome</keyword>
<keyword evidence="2 5" id="KW-0812">Transmembrane</keyword>
<feature type="domain" description="MARVEL" evidence="6">
    <location>
        <begin position="168"/>
        <end position="298"/>
    </location>
</feature>
<feature type="transmembrane region" description="Helical" evidence="5">
    <location>
        <begin position="283"/>
        <end position="303"/>
    </location>
</feature>
<dbReference type="Proteomes" id="UP000007304">
    <property type="component" value="Unassembled WGS sequence"/>
</dbReference>
<evidence type="ECO:0000313" key="8">
    <source>
        <dbReference type="Proteomes" id="UP000007304"/>
    </source>
</evidence>
<evidence type="ECO:0000259" key="6">
    <source>
        <dbReference type="Pfam" id="PF01284"/>
    </source>
</evidence>
<dbReference type="HOGENOM" id="CLU_813892_0_0_1"/>
<dbReference type="VEuPathDB" id="FungiDB:HMPREF1120_02282"/>
<evidence type="ECO:0000313" key="7">
    <source>
        <dbReference type="EMBL" id="EHY54106.1"/>
    </source>
</evidence>
<accession>H6BS51</accession>
<feature type="transmembrane region" description="Helical" evidence="5">
    <location>
        <begin position="205"/>
        <end position="225"/>
    </location>
</feature>
<evidence type="ECO:0000256" key="2">
    <source>
        <dbReference type="ARBA" id="ARBA00022692"/>
    </source>
</evidence>
<evidence type="ECO:0000256" key="3">
    <source>
        <dbReference type="ARBA" id="ARBA00022989"/>
    </source>
</evidence>
<protein>
    <recommendedName>
        <fullName evidence="6">MARVEL domain-containing protein</fullName>
    </recommendedName>
</protein>
<comment type="subcellular location">
    <subcellularLocation>
        <location evidence="1">Membrane</location>
        <topology evidence="1">Multi-pass membrane protein</topology>
    </subcellularLocation>
</comment>
<dbReference type="Pfam" id="PF01284">
    <property type="entry name" value="MARVEL"/>
    <property type="match status" value="1"/>
</dbReference>
<evidence type="ECO:0000256" key="4">
    <source>
        <dbReference type="ARBA" id="ARBA00023136"/>
    </source>
</evidence>
<feature type="transmembrane region" description="Helical" evidence="5">
    <location>
        <begin position="170"/>
        <end position="193"/>
    </location>
</feature>
<dbReference type="AlphaFoldDB" id="H6BS51"/>
<dbReference type="InParanoid" id="H6BS51"/>
<proteinExistence type="predicted"/>
<dbReference type="PANTHER" id="PTHR39608">
    <property type="entry name" value="INTEGRAL MEMBRANE PROTEIN (AFU_ORTHOLOGUE AFUA_5G08640)"/>
    <property type="match status" value="1"/>
</dbReference>
<evidence type="ECO:0000256" key="5">
    <source>
        <dbReference type="SAM" id="Phobius"/>
    </source>
</evidence>
<dbReference type="InterPro" id="IPR008253">
    <property type="entry name" value="Marvel"/>
</dbReference>
<dbReference type="PANTHER" id="PTHR39608:SF1">
    <property type="entry name" value="INTEGRAL MEMBRANE PROTEIN (AFU_ORTHOLOGUE AFUA_5G08640)"/>
    <property type="match status" value="1"/>
</dbReference>
<keyword evidence="3 5" id="KW-1133">Transmembrane helix</keyword>
<dbReference type="eggNOG" id="ENOG502SSGF">
    <property type="taxonomic scope" value="Eukaryota"/>
</dbReference>
<reference evidence="7" key="1">
    <citation type="submission" date="2011-07" db="EMBL/GenBank/DDBJ databases">
        <title>The Genome Sequence of Exophiala (Wangiella) dermatitidis NIH/UT8656.</title>
        <authorList>
            <consortium name="The Broad Institute Genome Sequencing Platform"/>
            <person name="Cuomo C."/>
            <person name="Wang Z."/>
            <person name="Hunicke-Smith S."/>
            <person name="Szanislo P.J."/>
            <person name="Earl A."/>
            <person name="Young S.K."/>
            <person name="Zeng Q."/>
            <person name="Gargeya S."/>
            <person name="Fitzgerald M."/>
            <person name="Haas B."/>
            <person name="Abouelleil A."/>
            <person name="Alvarado L."/>
            <person name="Arachchi H.M."/>
            <person name="Berlin A."/>
            <person name="Brown A."/>
            <person name="Chapman S.B."/>
            <person name="Chen Z."/>
            <person name="Dunbar C."/>
            <person name="Freedman E."/>
            <person name="Gearin G."/>
            <person name="Gellesch M."/>
            <person name="Goldberg J."/>
            <person name="Griggs A."/>
            <person name="Gujja S."/>
            <person name="Heiman D."/>
            <person name="Howarth C."/>
            <person name="Larson L."/>
            <person name="Lui A."/>
            <person name="MacDonald P.J.P."/>
            <person name="Montmayeur A."/>
            <person name="Murphy C."/>
            <person name="Neiman D."/>
            <person name="Pearson M."/>
            <person name="Priest M."/>
            <person name="Roberts A."/>
            <person name="Saif S."/>
            <person name="Shea T."/>
            <person name="Shenoy N."/>
            <person name="Sisk P."/>
            <person name="Stolte C."/>
            <person name="Sykes S."/>
            <person name="Wortman J."/>
            <person name="Nusbaum C."/>
            <person name="Birren B."/>
        </authorList>
    </citation>
    <scope>NUCLEOTIDE SEQUENCE</scope>
    <source>
        <strain evidence="7">NIH/UT8656</strain>
    </source>
</reference>
<feature type="transmembrane region" description="Helical" evidence="5">
    <location>
        <begin position="237"/>
        <end position="254"/>
    </location>
</feature>
<dbReference type="EMBL" id="JH226131">
    <property type="protein sequence ID" value="EHY54106.1"/>
    <property type="molecule type" value="Genomic_DNA"/>
</dbReference>
<sequence length="341" mass="37484">MMLCHVAQVCVCCPRDKAVGYVSTNEKPVRKANTRYMAIEVGQLCQGSINRRAREDVSDGGWRPPGRQTTKIVGFAFSLIASMSAQCHSNSTVLPHFGFISSTVPKTISSSVIPGLDLFSNLNFPHHLPIHLISSLSVVSSRDQSPLHASSNLKASQTFKMPVISRILSIALRIGQLAFAAVVAGIVGSYLHGYRHGSGLPLARFIYIEIVAGISILLALLWLLPFSAGFIHWPVDLLLSFAWFAAFALLVNYVDRTSCGGHTFNWGGITRGGVCNRWKANEAFSFLSAIFWMLSALLGLWYIHRESRKAARGTAHGDPTAPIAANDAAYPRRRWYRRSRV</sequence>
<evidence type="ECO:0000256" key="1">
    <source>
        <dbReference type="ARBA" id="ARBA00004141"/>
    </source>
</evidence>
<name>H6BS51_EXODN</name>
<dbReference type="RefSeq" id="XP_009154567.1">
    <property type="nucleotide sequence ID" value="XM_009156319.1"/>
</dbReference>
<organism evidence="7 8">
    <name type="scientific">Exophiala dermatitidis (strain ATCC 34100 / CBS 525.76 / NIH/UT8656)</name>
    <name type="common">Black yeast</name>
    <name type="synonym">Wangiella dermatitidis</name>
    <dbReference type="NCBI Taxonomy" id="858893"/>
    <lineage>
        <taxon>Eukaryota</taxon>
        <taxon>Fungi</taxon>
        <taxon>Dikarya</taxon>
        <taxon>Ascomycota</taxon>
        <taxon>Pezizomycotina</taxon>
        <taxon>Eurotiomycetes</taxon>
        <taxon>Chaetothyriomycetidae</taxon>
        <taxon>Chaetothyriales</taxon>
        <taxon>Herpotrichiellaceae</taxon>
        <taxon>Exophiala</taxon>
    </lineage>
</organism>
<dbReference type="OrthoDB" id="4074965at2759"/>